<dbReference type="InterPro" id="IPR029063">
    <property type="entry name" value="SAM-dependent_MTases_sf"/>
</dbReference>
<evidence type="ECO:0000313" key="3">
    <source>
        <dbReference type="EMBL" id="CAL4778132.1"/>
    </source>
</evidence>
<evidence type="ECO:0000313" key="4">
    <source>
        <dbReference type="Proteomes" id="UP001152797"/>
    </source>
</evidence>
<dbReference type="EMBL" id="CAMXCT010001518">
    <property type="protein sequence ID" value="CAI3990820.1"/>
    <property type="molecule type" value="Genomic_DNA"/>
</dbReference>
<dbReference type="Proteomes" id="UP001152797">
    <property type="component" value="Unassembled WGS sequence"/>
</dbReference>
<reference evidence="1" key="1">
    <citation type="submission" date="2022-10" db="EMBL/GenBank/DDBJ databases">
        <authorList>
            <person name="Chen Y."/>
            <person name="Dougan E. K."/>
            <person name="Chan C."/>
            <person name="Rhodes N."/>
            <person name="Thang M."/>
        </authorList>
    </citation>
    <scope>NUCLEOTIDE SEQUENCE</scope>
</reference>
<accession>A0A9P1CG18</accession>
<feature type="non-terminal residue" evidence="1">
    <location>
        <position position="1"/>
    </location>
</feature>
<dbReference type="EMBL" id="CAMXCT020001518">
    <property type="protein sequence ID" value="CAL1144195.1"/>
    <property type="molecule type" value="Genomic_DNA"/>
</dbReference>
<proteinExistence type="predicted"/>
<name>A0A9P1CG18_9DINO</name>
<reference evidence="2" key="2">
    <citation type="submission" date="2024-04" db="EMBL/GenBank/DDBJ databases">
        <authorList>
            <person name="Chen Y."/>
            <person name="Shah S."/>
            <person name="Dougan E. K."/>
            <person name="Thang M."/>
            <person name="Chan C."/>
        </authorList>
    </citation>
    <scope>NUCLEOTIDE SEQUENCE [LARGE SCALE GENOMIC DNA]</scope>
</reference>
<keyword evidence="4" id="KW-1185">Reference proteome</keyword>
<dbReference type="SUPFAM" id="SSF48371">
    <property type="entry name" value="ARM repeat"/>
    <property type="match status" value="1"/>
</dbReference>
<protein>
    <submittedName>
        <fullName evidence="3">HEAT repeat domain-containing protein</fullName>
    </submittedName>
</protein>
<organism evidence="1">
    <name type="scientific">Cladocopium goreaui</name>
    <dbReference type="NCBI Taxonomy" id="2562237"/>
    <lineage>
        <taxon>Eukaryota</taxon>
        <taxon>Sar</taxon>
        <taxon>Alveolata</taxon>
        <taxon>Dinophyceae</taxon>
        <taxon>Suessiales</taxon>
        <taxon>Symbiodiniaceae</taxon>
        <taxon>Cladocopium</taxon>
    </lineage>
</organism>
<dbReference type="OrthoDB" id="10468878at2759"/>
<dbReference type="Gene3D" id="1.25.10.10">
    <property type="entry name" value="Leucine-rich Repeat Variant"/>
    <property type="match status" value="2"/>
</dbReference>
<comment type="caution">
    <text evidence="1">The sequence shown here is derived from an EMBL/GenBank/DDBJ whole genome shotgun (WGS) entry which is preliminary data.</text>
</comment>
<dbReference type="SUPFAM" id="SSF53335">
    <property type="entry name" value="S-adenosyl-L-methionine-dependent methyltransferases"/>
    <property type="match status" value="1"/>
</dbReference>
<dbReference type="EMBL" id="CAMXCT030001518">
    <property type="protein sequence ID" value="CAL4778132.1"/>
    <property type="molecule type" value="Genomic_DNA"/>
</dbReference>
<sequence length="704" mass="78699">MQEASHDPQELKAILQGLDSRDEVFSDWLREKGAAVPPESWLATSLLWRAQRLGLTDPLHRSLVAPYLPGGRKQGAYEEMYALWRAAGLFDAMRARAAQSATADLTTSDDYDKFLNRWLTRLRYQVQPFPAEARSALNFAIETYGFQMEDPAIFQLLENHTAEDEKLKEDMEELKASVPAAELGCKEAADLTKLKGHDALFVGHSNFHVQNPYQPWEDVSVAICKRFKEQCTNPLYNDIGFYHAEDLLEDLFDPKVDLEPLSGQFELIAGVHLILNEPMLQRLRKLLKPGGIIIWNTWFRHQGEYPGILPDLQRLGFEAMRDEELPLSFVSEPFQQAGFKFRFCYTRKTATETVSRRPVVDATPITGVRNSVAWKLRAAAVCEEELVVSELVRRLCDEHPPVRRCALRTLQEVVPQSCDVVLPLLLSRTGAANAESRLDVLSALQHFDGGADPRVAKALVARLNDAEARVRAKAPGCLANCGVRNEDQVVMKVLERLEDVDFHVRLAAAEALPSLADRQNHKVLPCLAQLCRNHRPPPQRENLMEGACLAIAKWCCRGDVEGIDLIGGCIHAEHIQASRAALKALPLISISGQHQSLELAAQALNHPELEIRELATEVLAQLLPTDLSTSSGESQIFQGTWSGGRIEGSTIFWAKGDASSEVTIKSKSMFLTQSGDGSTCWARLLTPDRLCWFPEGCEWRRVCE</sequence>
<gene>
    <name evidence="1" type="ORF">C1SCF055_LOCUS17773</name>
</gene>
<dbReference type="InterPro" id="IPR011989">
    <property type="entry name" value="ARM-like"/>
</dbReference>
<dbReference type="Pfam" id="PF13646">
    <property type="entry name" value="HEAT_2"/>
    <property type="match status" value="1"/>
</dbReference>
<evidence type="ECO:0000313" key="2">
    <source>
        <dbReference type="EMBL" id="CAL1144195.1"/>
    </source>
</evidence>
<dbReference type="AlphaFoldDB" id="A0A9P1CG18"/>
<evidence type="ECO:0000313" key="1">
    <source>
        <dbReference type="EMBL" id="CAI3990820.1"/>
    </source>
</evidence>
<dbReference type="InterPro" id="IPR016024">
    <property type="entry name" value="ARM-type_fold"/>
</dbReference>